<dbReference type="Proteomes" id="UP000805649">
    <property type="component" value="Unassembled WGS sequence"/>
</dbReference>
<dbReference type="EMBL" id="VUJX02000007">
    <property type="protein sequence ID" value="KAL0934098.1"/>
    <property type="molecule type" value="Genomic_DNA"/>
</dbReference>
<comment type="caution">
    <text evidence="1">The sequence shown here is derived from an EMBL/GenBank/DDBJ whole genome shotgun (WGS) entry which is preliminary data.</text>
</comment>
<organism evidence="1 2">
    <name type="scientific">Colletotrichum truncatum</name>
    <name type="common">Anthracnose fungus</name>
    <name type="synonym">Colletotrichum capsici</name>
    <dbReference type="NCBI Taxonomy" id="5467"/>
    <lineage>
        <taxon>Eukaryota</taxon>
        <taxon>Fungi</taxon>
        <taxon>Dikarya</taxon>
        <taxon>Ascomycota</taxon>
        <taxon>Pezizomycotina</taxon>
        <taxon>Sordariomycetes</taxon>
        <taxon>Hypocreomycetidae</taxon>
        <taxon>Glomerellales</taxon>
        <taxon>Glomerellaceae</taxon>
        <taxon>Colletotrichum</taxon>
        <taxon>Colletotrichum truncatum species complex</taxon>
    </lineage>
</organism>
<protein>
    <submittedName>
        <fullName evidence="1">Uncharacterized protein</fullName>
    </submittedName>
</protein>
<accession>A0ACC3YQ99</accession>
<sequence>MISKAARISKWGHDDTLIVISFLMFVLEMIYILAMAAIKASILFCFLRIFPDRVFRRAVFATQMFNLLVALTWVILCCVQCQPISYAWNGWDGEHQGGCGVQSSSIGLIHVAFQIAIDLVMLVLPITQVYKLQMDFKKKLGVMAMFLVGIFCLRIQSLIQFHDALYQNPTLESVTAALWALVELGVGIVVACMPNVRHLLRVVSSKIAPAGKASISSSSSNGRNNSSDPQKGHLVFSGTRSINETITSKDDSIASPSKSSDV</sequence>
<evidence type="ECO:0000313" key="2">
    <source>
        <dbReference type="Proteomes" id="UP000805649"/>
    </source>
</evidence>
<gene>
    <name evidence="1" type="ORF">CTRU02_210897</name>
</gene>
<reference evidence="1 2" key="1">
    <citation type="journal article" date="2020" name="Phytopathology">
        <title>Genome Sequence Resources of Colletotrichum truncatum, C. plurivorum, C. musicola, and C. sojae: Four Species Pathogenic to Soybean (Glycine max).</title>
        <authorList>
            <person name="Rogerio F."/>
            <person name="Boufleur T.R."/>
            <person name="Ciampi-Guillardi M."/>
            <person name="Sukno S.A."/>
            <person name="Thon M.R."/>
            <person name="Massola Junior N.S."/>
            <person name="Baroncelli R."/>
        </authorList>
    </citation>
    <scope>NUCLEOTIDE SEQUENCE [LARGE SCALE GENOMIC DNA]</scope>
    <source>
        <strain evidence="1 2">CMES1059</strain>
    </source>
</reference>
<name>A0ACC3YQ99_COLTU</name>
<proteinExistence type="predicted"/>
<evidence type="ECO:0000313" key="1">
    <source>
        <dbReference type="EMBL" id="KAL0934098.1"/>
    </source>
</evidence>
<keyword evidence="2" id="KW-1185">Reference proteome</keyword>